<keyword evidence="3" id="KW-0675">Receptor</keyword>
<dbReference type="Proteomes" id="UP000678393">
    <property type="component" value="Unassembled WGS sequence"/>
</dbReference>
<dbReference type="GO" id="GO:0004930">
    <property type="term" value="F:G protein-coupled receptor activity"/>
    <property type="evidence" value="ECO:0007669"/>
    <property type="project" value="UniProtKB-KW"/>
</dbReference>
<comment type="caution">
    <text evidence="7">The sequence shown here is derived from an EMBL/GenBank/DDBJ whole genome shotgun (WGS) entry which is preliminary data.</text>
</comment>
<evidence type="ECO:0008006" key="9">
    <source>
        <dbReference type="Google" id="ProtNLM"/>
    </source>
</evidence>
<organism evidence="7 8">
    <name type="scientific">Candidula unifasciata</name>
    <dbReference type="NCBI Taxonomy" id="100452"/>
    <lineage>
        <taxon>Eukaryota</taxon>
        <taxon>Metazoa</taxon>
        <taxon>Spiralia</taxon>
        <taxon>Lophotrochozoa</taxon>
        <taxon>Mollusca</taxon>
        <taxon>Gastropoda</taxon>
        <taxon>Heterobranchia</taxon>
        <taxon>Euthyneura</taxon>
        <taxon>Panpulmonata</taxon>
        <taxon>Eupulmonata</taxon>
        <taxon>Stylommatophora</taxon>
        <taxon>Helicina</taxon>
        <taxon>Helicoidea</taxon>
        <taxon>Geomitridae</taxon>
        <taxon>Candidula</taxon>
    </lineage>
</organism>
<comment type="subcellular location">
    <subcellularLocation>
        <location evidence="1">Membrane</location>
        <topology evidence="1">Multi-pass membrane protein</topology>
    </subcellularLocation>
</comment>
<keyword evidence="6" id="KW-1133">Transmembrane helix</keyword>
<dbReference type="OrthoDB" id="6100180at2759"/>
<feature type="compositionally biased region" description="Basic residues" evidence="5">
    <location>
        <begin position="210"/>
        <end position="220"/>
    </location>
</feature>
<feature type="transmembrane region" description="Helical" evidence="6">
    <location>
        <begin position="363"/>
        <end position="386"/>
    </location>
</feature>
<evidence type="ECO:0000256" key="6">
    <source>
        <dbReference type="SAM" id="Phobius"/>
    </source>
</evidence>
<keyword evidence="6" id="KW-0472">Membrane</keyword>
<feature type="transmembrane region" description="Helical" evidence="6">
    <location>
        <begin position="321"/>
        <end position="343"/>
    </location>
</feature>
<dbReference type="Gene3D" id="1.20.1070.10">
    <property type="entry name" value="Rhodopsin 7-helix transmembrane proteins"/>
    <property type="match status" value="1"/>
</dbReference>
<name>A0A8S3ZHU6_9EUPU</name>
<keyword evidence="4" id="KW-0807">Transducer</keyword>
<evidence type="ECO:0000256" key="1">
    <source>
        <dbReference type="ARBA" id="ARBA00004141"/>
    </source>
</evidence>
<keyword evidence="6" id="KW-0812">Transmembrane</keyword>
<feature type="compositionally biased region" description="Basic and acidic residues" evidence="5">
    <location>
        <begin position="199"/>
        <end position="209"/>
    </location>
</feature>
<gene>
    <name evidence="7" type="ORF">CUNI_LOCUS12260</name>
</gene>
<evidence type="ECO:0000256" key="2">
    <source>
        <dbReference type="ARBA" id="ARBA00023040"/>
    </source>
</evidence>
<protein>
    <recommendedName>
        <fullName evidence="9">G-protein coupled receptors family 1 profile domain-containing protein</fullName>
    </recommendedName>
</protein>
<dbReference type="PANTHER" id="PTHR24243:SF230">
    <property type="entry name" value="G-PROTEIN COUPLED RECEPTORS FAMILY 1 PROFILE DOMAIN-CONTAINING PROTEIN"/>
    <property type="match status" value="1"/>
</dbReference>
<feature type="transmembrane region" description="Helical" evidence="6">
    <location>
        <begin position="96"/>
        <end position="116"/>
    </location>
</feature>
<dbReference type="EMBL" id="CAJHNH020002435">
    <property type="protein sequence ID" value="CAG5126702.1"/>
    <property type="molecule type" value="Genomic_DNA"/>
</dbReference>
<evidence type="ECO:0000313" key="8">
    <source>
        <dbReference type="Proteomes" id="UP000678393"/>
    </source>
</evidence>
<dbReference type="GO" id="GO:0005886">
    <property type="term" value="C:plasma membrane"/>
    <property type="evidence" value="ECO:0007669"/>
    <property type="project" value="TreeGrafter"/>
</dbReference>
<evidence type="ECO:0000256" key="3">
    <source>
        <dbReference type="ARBA" id="ARBA00023170"/>
    </source>
</evidence>
<dbReference type="AlphaFoldDB" id="A0A8S3ZHU6"/>
<keyword evidence="8" id="KW-1185">Reference proteome</keyword>
<proteinExistence type="predicted"/>
<dbReference type="PANTHER" id="PTHR24243">
    <property type="entry name" value="G-PROTEIN COUPLED RECEPTOR"/>
    <property type="match status" value="1"/>
</dbReference>
<feature type="compositionally biased region" description="Low complexity" evidence="5">
    <location>
        <begin position="241"/>
        <end position="255"/>
    </location>
</feature>
<keyword evidence="2" id="KW-0297">G-protein coupled receptor</keyword>
<dbReference type="SUPFAM" id="SSF81321">
    <property type="entry name" value="Family A G protein-coupled receptor-like"/>
    <property type="match status" value="1"/>
</dbReference>
<accession>A0A8S3ZHU6</accession>
<evidence type="ECO:0000313" key="7">
    <source>
        <dbReference type="EMBL" id="CAG5126702.1"/>
    </source>
</evidence>
<feature type="transmembrane region" description="Helical" evidence="6">
    <location>
        <begin position="163"/>
        <end position="190"/>
    </location>
</feature>
<sequence length="420" mass="47699">MANNTTESAEDESIRSTADAVDRVSVWFCLATGIPGNLFIFLTVRSFPCSVTTFHYQLLSVMDTTALILQVTIRGVDWYDFATISSSYVGYGWKVYFNVAYFTSIYANWVLVYIATERLIALRYPSQIHIYVTISRAKANAILTAILIASFCVIVIVKMDYFAIAWLVVFTTFYTAFPLGIVFMIIWLLLGTMEERRRQKKVSEKEKEKHPHHHHHHHHKDKDGHKASSAGHTPTDTDNHTSASSQTTTISKSTSGLSKQSGGASKHGPAKSASHNTMVLSFTTSSKKSENSTPEVDPEAQEILTIKAQEKKDMERCYTSMMLALSVAFVLLTVPYTVIEYIYVAANREITDIFDEKHTKMYLLVMIALCLMYFEHSCNFYIFFLCSWKFRQQFLRVITRKPTSDVQDSVTDIEQSKSFV</sequence>
<reference evidence="7" key="1">
    <citation type="submission" date="2021-04" db="EMBL/GenBank/DDBJ databases">
        <authorList>
            <consortium name="Molecular Ecology Group"/>
        </authorList>
    </citation>
    <scope>NUCLEOTIDE SEQUENCE</scope>
</reference>
<evidence type="ECO:0000256" key="5">
    <source>
        <dbReference type="SAM" id="MobiDB-lite"/>
    </source>
</evidence>
<feature type="transmembrane region" description="Helical" evidence="6">
    <location>
        <begin position="24"/>
        <end position="44"/>
    </location>
</feature>
<evidence type="ECO:0000256" key="4">
    <source>
        <dbReference type="ARBA" id="ARBA00023224"/>
    </source>
</evidence>
<feature type="region of interest" description="Disordered" evidence="5">
    <location>
        <begin position="199"/>
        <end position="277"/>
    </location>
</feature>
<feature type="transmembrane region" description="Helical" evidence="6">
    <location>
        <begin position="137"/>
        <end position="157"/>
    </location>
</feature>